<keyword evidence="1" id="KW-0472">Membrane</keyword>
<keyword evidence="1" id="KW-0812">Transmembrane</keyword>
<dbReference type="EMBL" id="BMGP01000004">
    <property type="protein sequence ID" value="GGF28676.1"/>
    <property type="molecule type" value="Genomic_DNA"/>
</dbReference>
<sequence length="609" mass="61361">MLSGFVVEYFPPGESQLNFRSRALRVAFVAALTIGVSGLGAGLAPAASATPYSHASSLLASASANAGFPSSSPVTPIAGHEVDTGVIVLEFDPSQAGLSAAVSTPDPADSTAISTQTGTIAADGSVTIRDFAGPAAVYLQSADGQVHELGGVPLPGTTTHRQAASIYRGQTWTYAYSSNSDTFTAVAFPPTPVQPSTAAEVVTQIPITHYTVTTSGVAGQGNLVFLTFSSVSPNGIGDPNYSSQATTYVYGAPDAVGGSFINHGTYHVVIPALYSYGVHTVASFDKYGRLVATTTVGDATMPPAPPGSSAAAHPLDTGTVLIQVSNIMFGTIFTSTVADPTAPGALSVVSSSVGHGGLVALTNFAGPARIDVESTPENNFPATLTGEVNIYRAQLVTYGYPSVSNVDSNPFGHFGPAPAPVIPASAEEAEALTPVATSTVSPSSWQPGSDVTLDVTNVTPTAATDDASLTVDNYVYSTPTLLGSSTISLATAASDGSHAYSFVVPGAFTSGGHVAASFDQFGRLVTLDRLDGAVTAAGSNPAIAPAATSTSSSEAPSQTATAAAADATALANTGQNDLIPAGIAATVLFGAGAIVLAVSYRRRASTRRR</sequence>
<evidence type="ECO:0000256" key="1">
    <source>
        <dbReference type="SAM" id="Phobius"/>
    </source>
</evidence>
<accession>A0A917B7R5</accession>
<keyword evidence="1" id="KW-1133">Transmembrane helix</keyword>
<dbReference type="AlphaFoldDB" id="A0A917B7R5"/>
<protein>
    <submittedName>
        <fullName evidence="2">Uncharacterized protein</fullName>
    </submittedName>
</protein>
<keyword evidence="3" id="KW-1185">Reference proteome</keyword>
<organism evidence="2 3">
    <name type="scientific">Subtercola lobariae</name>
    <dbReference type="NCBI Taxonomy" id="1588641"/>
    <lineage>
        <taxon>Bacteria</taxon>
        <taxon>Bacillati</taxon>
        <taxon>Actinomycetota</taxon>
        <taxon>Actinomycetes</taxon>
        <taxon>Micrococcales</taxon>
        <taxon>Microbacteriaceae</taxon>
        <taxon>Subtercola</taxon>
    </lineage>
</organism>
<evidence type="ECO:0000313" key="2">
    <source>
        <dbReference type="EMBL" id="GGF28676.1"/>
    </source>
</evidence>
<evidence type="ECO:0000313" key="3">
    <source>
        <dbReference type="Proteomes" id="UP000598775"/>
    </source>
</evidence>
<dbReference type="Proteomes" id="UP000598775">
    <property type="component" value="Unassembled WGS sequence"/>
</dbReference>
<reference evidence="2 3" key="1">
    <citation type="journal article" date="2014" name="Int. J. Syst. Evol. Microbiol.">
        <title>Complete genome sequence of Corynebacterium casei LMG S-19264T (=DSM 44701T), isolated from a smear-ripened cheese.</title>
        <authorList>
            <consortium name="US DOE Joint Genome Institute (JGI-PGF)"/>
            <person name="Walter F."/>
            <person name="Albersmeier A."/>
            <person name="Kalinowski J."/>
            <person name="Ruckert C."/>
        </authorList>
    </citation>
    <scope>NUCLEOTIDE SEQUENCE [LARGE SCALE GENOMIC DNA]</scope>
    <source>
        <strain evidence="2 3">CGMCC 1.12976</strain>
    </source>
</reference>
<name>A0A917B7R5_9MICO</name>
<gene>
    <name evidence="2" type="ORF">GCM10011399_22290</name>
</gene>
<comment type="caution">
    <text evidence="2">The sequence shown here is derived from an EMBL/GenBank/DDBJ whole genome shotgun (WGS) entry which is preliminary data.</text>
</comment>
<feature type="transmembrane region" description="Helical" evidence="1">
    <location>
        <begin position="578"/>
        <end position="600"/>
    </location>
</feature>
<proteinExistence type="predicted"/>